<keyword evidence="3" id="KW-1185">Reference proteome</keyword>
<evidence type="ECO:0000313" key="3">
    <source>
        <dbReference type="Proteomes" id="UP000637239"/>
    </source>
</evidence>
<name>A0A7R7VMQ8_ASPCH</name>
<keyword evidence="1" id="KW-0732">Signal</keyword>
<dbReference type="Proteomes" id="UP000637239">
    <property type="component" value="Chromosome 4"/>
</dbReference>
<accession>A0A7R7VMQ8</accession>
<proteinExistence type="predicted"/>
<feature type="signal peptide" evidence="1">
    <location>
        <begin position="1"/>
        <end position="19"/>
    </location>
</feature>
<dbReference type="GeneID" id="66981897"/>
<evidence type="ECO:0000313" key="2">
    <source>
        <dbReference type="EMBL" id="BCR87538.1"/>
    </source>
</evidence>
<sequence>MKFIPVAVGLLYLIQLGLSAPLNNEDPLGALAQHGDTPGIQSLDPRSTNEAHGALTQLEARAPRCINRAIELLNLRDSSAVLSYVTLSGLMAHSICEHYHDEECAYWVKLVTGAINFVFAVSRRGARTQGAVGESPDNEVSSFARRALLAESYADAVAQAFSELGMEYNGIEDVDILSLSHTKRDAIEPDLTRRLIVRGIKADSFTHDIAFNQYSNGGHVLHLGGLNESLQANPSSEIAKRTSFGQEGLKVSAFVEAPSTLNIADSNEVANAIGEDWVHRAAYNDISEYIGYVMGGSKINFIYRIIPKVQGFGLNYEDVGVCGAVGPPK</sequence>
<gene>
    <name evidence="2" type="ORF">ACHE_40102S</name>
</gene>
<reference evidence="2" key="2">
    <citation type="submission" date="2021-02" db="EMBL/GenBank/DDBJ databases">
        <title>Aspergillus chevalieri M1 genome sequence.</title>
        <authorList>
            <person name="Kadooka C."/>
            <person name="Mori K."/>
            <person name="Futagami T."/>
        </authorList>
    </citation>
    <scope>NUCLEOTIDE SEQUENCE</scope>
    <source>
        <strain evidence="2">M1</strain>
    </source>
</reference>
<organism evidence="2 3">
    <name type="scientific">Aspergillus chevalieri</name>
    <name type="common">Eurotium chevalieri</name>
    <dbReference type="NCBI Taxonomy" id="182096"/>
    <lineage>
        <taxon>Eukaryota</taxon>
        <taxon>Fungi</taxon>
        <taxon>Dikarya</taxon>
        <taxon>Ascomycota</taxon>
        <taxon>Pezizomycotina</taxon>
        <taxon>Eurotiomycetes</taxon>
        <taxon>Eurotiomycetidae</taxon>
        <taxon>Eurotiales</taxon>
        <taxon>Aspergillaceae</taxon>
        <taxon>Aspergillus</taxon>
        <taxon>Aspergillus subgen. Aspergillus</taxon>
    </lineage>
</organism>
<dbReference type="AlphaFoldDB" id="A0A7R7VMQ8"/>
<protein>
    <submittedName>
        <fullName evidence="2">Uncharacterized protein</fullName>
    </submittedName>
</protein>
<dbReference type="RefSeq" id="XP_043136060.1">
    <property type="nucleotide sequence ID" value="XM_043278263.1"/>
</dbReference>
<feature type="chain" id="PRO_5030850690" evidence="1">
    <location>
        <begin position="20"/>
        <end position="329"/>
    </location>
</feature>
<evidence type="ECO:0000256" key="1">
    <source>
        <dbReference type="SAM" id="SignalP"/>
    </source>
</evidence>
<dbReference type="KEGG" id="ache:ACHE_40102S"/>
<dbReference type="EMBL" id="AP024419">
    <property type="protein sequence ID" value="BCR87538.1"/>
    <property type="molecule type" value="Genomic_DNA"/>
</dbReference>
<reference evidence="2" key="1">
    <citation type="submission" date="2021-01" db="EMBL/GenBank/DDBJ databases">
        <authorList>
            <consortium name="Aspergillus chevalieri M1 genome sequencing consortium"/>
            <person name="Kazuki M."/>
            <person name="Futagami T."/>
        </authorList>
    </citation>
    <scope>NUCLEOTIDE SEQUENCE</scope>
    <source>
        <strain evidence="2">M1</strain>
    </source>
</reference>